<dbReference type="Gramene" id="TuG1812G0700003695.01.T01">
    <property type="protein sequence ID" value="TuG1812G0700003695.01.T01.cds382186"/>
    <property type="gene ID" value="TuG1812G0700003695.01"/>
</dbReference>
<sequence length="58" mass="6879">MDLELSIDNTMDVAPRRGITAWRWEEKMGRRRSQPHPWLSLMCNICKVVLGRDFYCPV</sequence>
<dbReference type="Proteomes" id="UP000015106">
    <property type="component" value="Chromosome 7"/>
</dbReference>
<reference evidence="1" key="3">
    <citation type="submission" date="2022-06" db="UniProtKB">
        <authorList>
            <consortium name="EnsemblPlants"/>
        </authorList>
    </citation>
    <scope>IDENTIFICATION</scope>
</reference>
<protein>
    <submittedName>
        <fullName evidence="1">Uncharacterized protein</fullName>
    </submittedName>
</protein>
<evidence type="ECO:0000313" key="1">
    <source>
        <dbReference type="EnsemblPlants" id="TuG1812G0700003695.01.T01.cds382186"/>
    </source>
</evidence>
<dbReference type="EnsemblPlants" id="TuG1812G0700003695.01.T01">
    <property type="protein sequence ID" value="TuG1812G0700003695.01.T01.cds382186"/>
    <property type="gene ID" value="TuG1812G0700003695.01"/>
</dbReference>
<reference evidence="1" key="2">
    <citation type="submission" date="2018-03" db="EMBL/GenBank/DDBJ databases">
        <title>The Triticum urartu genome reveals the dynamic nature of wheat genome evolution.</title>
        <authorList>
            <person name="Ling H."/>
            <person name="Ma B."/>
            <person name="Shi X."/>
            <person name="Liu H."/>
            <person name="Dong L."/>
            <person name="Sun H."/>
            <person name="Cao Y."/>
            <person name="Gao Q."/>
            <person name="Zheng S."/>
            <person name="Li Y."/>
            <person name="Yu Y."/>
            <person name="Du H."/>
            <person name="Qi M."/>
            <person name="Li Y."/>
            <person name="Yu H."/>
            <person name="Cui Y."/>
            <person name="Wang N."/>
            <person name="Chen C."/>
            <person name="Wu H."/>
            <person name="Zhao Y."/>
            <person name="Zhang J."/>
            <person name="Li Y."/>
            <person name="Zhou W."/>
            <person name="Zhang B."/>
            <person name="Hu W."/>
            <person name="Eijk M."/>
            <person name="Tang J."/>
            <person name="Witsenboer H."/>
            <person name="Zhao S."/>
            <person name="Li Z."/>
            <person name="Zhang A."/>
            <person name="Wang D."/>
            <person name="Liang C."/>
        </authorList>
    </citation>
    <scope>NUCLEOTIDE SEQUENCE [LARGE SCALE GENOMIC DNA]</scope>
    <source>
        <strain evidence="1">cv. G1812</strain>
    </source>
</reference>
<proteinExistence type="predicted"/>
<name>A0A8R7V7Q9_TRIUA</name>
<organism evidence="1 2">
    <name type="scientific">Triticum urartu</name>
    <name type="common">Red wild einkorn</name>
    <name type="synonym">Crithodium urartu</name>
    <dbReference type="NCBI Taxonomy" id="4572"/>
    <lineage>
        <taxon>Eukaryota</taxon>
        <taxon>Viridiplantae</taxon>
        <taxon>Streptophyta</taxon>
        <taxon>Embryophyta</taxon>
        <taxon>Tracheophyta</taxon>
        <taxon>Spermatophyta</taxon>
        <taxon>Magnoliopsida</taxon>
        <taxon>Liliopsida</taxon>
        <taxon>Poales</taxon>
        <taxon>Poaceae</taxon>
        <taxon>BOP clade</taxon>
        <taxon>Pooideae</taxon>
        <taxon>Triticodae</taxon>
        <taxon>Triticeae</taxon>
        <taxon>Triticinae</taxon>
        <taxon>Triticum</taxon>
    </lineage>
</organism>
<dbReference type="AlphaFoldDB" id="A0A8R7V7Q9"/>
<evidence type="ECO:0000313" key="2">
    <source>
        <dbReference type="Proteomes" id="UP000015106"/>
    </source>
</evidence>
<reference evidence="2" key="1">
    <citation type="journal article" date="2013" name="Nature">
        <title>Draft genome of the wheat A-genome progenitor Triticum urartu.</title>
        <authorList>
            <person name="Ling H.Q."/>
            <person name="Zhao S."/>
            <person name="Liu D."/>
            <person name="Wang J."/>
            <person name="Sun H."/>
            <person name="Zhang C."/>
            <person name="Fan H."/>
            <person name="Li D."/>
            <person name="Dong L."/>
            <person name="Tao Y."/>
            <person name="Gao C."/>
            <person name="Wu H."/>
            <person name="Li Y."/>
            <person name="Cui Y."/>
            <person name="Guo X."/>
            <person name="Zheng S."/>
            <person name="Wang B."/>
            <person name="Yu K."/>
            <person name="Liang Q."/>
            <person name="Yang W."/>
            <person name="Lou X."/>
            <person name="Chen J."/>
            <person name="Feng M."/>
            <person name="Jian J."/>
            <person name="Zhang X."/>
            <person name="Luo G."/>
            <person name="Jiang Y."/>
            <person name="Liu J."/>
            <person name="Wang Z."/>
            <person name="Sha Y."/>
            <person name="Zhang B."/>
            <person name="Wu H."/>
            <person name="Tang D."/>
            <person name="Shen Q."/>
            <person name="Xue P."/>
            <person name="Zou S."/>
            <person name="Wang X."/>
            <person name="Liu X."/>
            <person name="Wang F."/>
            <person name="Yang Y."/>
            <person name="An X."/>
            <person name="Dong Z."/>
            <person name="Zhang K."/>
            <person name="Zhang X."/>
            <person name="Luo M.C."/>
            <person name="Dvorak J."/>
            <person name="Tong Y."/>
            <person name="Wang J."/>
            <person name="Yang H."/>
            <person name="Li Z."/>
            <person name="Wang D."/>
            <person name="Zhang A."/>
            <person name="Wang J."/>
        </authorList>
    </citation>
    <scope>NUCLEOTIDE SEQUENCE</scope>
    <source>
        <strain evidence="2">cv. G1812</strain>
    </source>
</reference>
<keyword evidence="2" id="KW-1185">Reference proteome</keyword>
<accession>A0A8R7V7Q9</accession>